<evidence type="ECO:0000313" key="11">
    <source>
        <dbReference type="Proteomes" id="UP000053029"/>
    </source>
</evidence>
<dbReference type="GO" id="GO:0022857">
    <property type="term" value="F:transmembrane transporter activity"/>
    <property type="evidence" value="ECO:0007669"/>
    <property type="project" value="InterPro"/>
</dbReference>
<dbReference type="InterPro" id="IPR020846">
    <property type="entry name" value="MFS_dom"/>
</dbReference>
<dbReference type="GO" id="GO:0016491">
    <property type="term" value="F:oxidoreductase activity"/>
    <property type="evidence" value="ECO:0007669"/>
    <property type="project" value="InterPro"/>
</dbReference>
<feature type="transmembrane region" description="Helical" evidence="8">
    <location>
        <begin position="162"/>
        <end position="184"/>
    </location>
</feature>
<dbReference type="AlphaFoldDB" id="A0A0D2EJD5"/>
<evidence type="ECO:0000256" key="6">
    <source>
        <dbReference type="ARBA" id="ARBA00023136"/>
    </source>
</evidence>
<dbReference type="GeneID" id="25311907"/>
<sequence length="652" mass="72037">MTPSPSEGQALVSNSGPSYGSVNFSIKDQGVHDEQHSEGGVREGSSLQNWNDNENAENPRNWSRLWKYSIIALVSFIELFTHLTSMLYAPGIPAMQRDFNSHNDTLATFTMTIYVLGFAVGPLVFAPLSEVYGRVVIYRSCLALFICFTVVCALSSSIGMLVAFRFIAGCFGAAPVAIGGAMVYDLFEVKERGLAMAIYHSGPIFGNLLGPPLGGFIIQHQSWRWVFWIITIFAGFALLSSFFILRETHAPTILCRRKADGGPRDFTPNHTNPDLVFRAIKRPLKLLLFSPVILACSLIISIVAGTMNLIFASLGRIFQDEYGFSTSASGLMYLGVTTGFLFAAFVFGRTSDRISQFLMKRNDGKRQAEYRLPAMMVGLPLVVIGLFWYGWSARYHAFWLAPMLGLYFFGMGVTTIQLSLQTYLVDSFTEFSASALAATTMTRCIGGSLLPLLGPVLYQILGLGWGNNTTLPADLPVPKDDGAYDHLSDLAIPTSLSLPIARDPTQRVNLAGLKGLTVVFCYPRTGAPNETVPDSWNSIPGARGCTPQACSFRDSLPELRALGVSHIYGISTQSPAYQAEVHERLHLPYDLLSDEELEFQRGLDLPTFDWEGQKVLRRSMIALQDGKVVKWWYPVFPPDRGVDDLIEWLKGR</sequence>
<evidence type="ECO:0000256" key="7">
    <source>
        <dbReference type="SAM" id="MobiDB-lite"/>
    </source>
</evidence>
<evidence type="ECO:0000256" key="8">
    <source>
        <dbReference type="SAM" id="Phobius"/>
    </source>
</evidence>
<dbReference type="Pfam" id="PF07690">
    <property type="entry name" value="MFS_1"/>
    <property type="match status" value="1"/>
</dbReference>
<dbReference type="InterPro" id="IPR013740">
    <property type="entry name" value="Redoxin"/>
</dbReference>
<feature type="transmembrane region" description="Helical" evidence="8">
    <location>
        <begin position="397"/>
        <end position="420"/>
    </location>
</feature>
<proteinExistence type="inferred from homology"/>
<dbReference type="PROSITE" id="PS50850">
    <property type="entry name" value="MFS"/>
    <property type="match status" value="1"/>
</dbReference>
<dbReference type="InterPro" id="IPR036259">
    <property type="entry name" value="MFS_trans_sf"/>
</dbReference>
<keyword evidence="11" id="KW-1185">Reference proteome</keyword>
<dbReference type="RefSeq" id="XP_013278285.1">
    <property type="nucleotide sequence ID" value="XM_013422831.1"/>
</dbReference>
<dbReference type="Gene3D" id="3.40.30.10">
    <property type="entry name" value="Glutaredoxin"/>
    <property type="match status" value="1"/>
</dbReference>
<feature type="transmembrane region" description="Helical" evidence="8">
    <location>
        <begin position="136"/>
        <end position="156"/>
    </location>
</feature>
<dbReference type="PANTHER" id="PTHR23502">
    <property type="entry name" value="MAJOR FACILITATOR SUPERFAMILY"/>
    <property type="match status" value="1"/>
</dbReference>
<feature type="compositionally biased region" description="Polar residues" evidence="7">
    <location>
        <begin position="45"/>
        <end position="56"/>
    </location>
</feature>
<comment type="similarity">
    <text evidence="2">Belongs to the major facilitator superfamily.</text>
</comment>
<dbReference type="HOGENOM" id="CLU_420354_0_0_1"/>
<dbReference type="CDD" id="cd03017">
    <property type="entry name" value="PRX_BCP"/>
    <property type="match status" value="1"/>
</dbReference>
<keyword evidence="5 8" id="KW-1133">Transmembrane helix</keyword>
<dbReference type="PANTHER" id="PTHR23502:SF68">
    <property type="entry name" value="MULTIDRUG TRANSPORTER, PUTATIVE (AFU_ORTHOLOGUE AFUA_3G01120)-RELATED"/>
    <property type="match status" value="1"/>
</dbReference>
<accession>A0A0D2EJD5</accession>
<feature type="domain" description="Major facilitator superfamily (MFS) profile" evidence="9">
    <location>
        <begin position="70"/>
        <end position="506"/>
    </location>
</feature>
<protein>
    <recommendedName>
        <fullName evidence="9">Major facilitator superfamily (MFS) profile domain-containing protein</fullName>
    </recommendedName>
</protein>
<dbReference type="VEuPathDB" id="FungiDB:Z517_12417"/>
<evidence type="ECO:0000313" key="10">
    <source>
        <dbReference type="EMBL" id="KIW74477.1"/>
    </source>
</evidence>
<reference evidence="10 11" key="1">
    <citation type="submission" date="2015-01" db="EMBL/GenBank/DDBJ databases">
        <title>The Genome Sequence of Fonsecaea pedrosoi CBS 271.37.</title>
        <authorList>
            <consortium name="The Broad Institute Genomics Platform"/>
            <person name="Cuomo C."/>
            <person name="de Hoog S."/>
            <person name="Gorbushina A."/>
            <person name="Stielow B."/>
            <person name="Teixiera M."/>
            <person name="Abouelleil A."/>
            <person name="Chapman S.B."/>
            <person name="Priest M."/>
            <person name="Young S.K."/>
            <person name="Wortman J."/>
            <person name="Nusbaum C."/>
            <person name="Birren B."/>
        </authorList>
    </citation>
    <scope>NUCLEOTIDE SEQUENCE [LARGE SCALE GENOMIC DNA]</scope>
    <source>
        <strain evidence="10 11">CBS 271.37</strain>
    </source>
</reference>
<evidence type="ECO:0000256" key="4">
    <source>
        <dbReference type="ARBA" id="ARBA00022692"/>
    </source>
</evidence>
<name>A0A0D2EJD5_9EURO</name>
<dbReference type="Gene3D" id="1.20.1250.20">
    <property type="entry name" value="MFS general substrate transporter like domains"/>
    <property type="match status" value="1"/>
</dbReference>
<evidence type="ECO:0000256" key="2">
    <source>
        <dbReference type="ARBA" id="ARBA00008335"/>
    </source>
</evidence>
<comment type="subcellular location">
    <subcellularLocation>
        <location evidence="1">Membrane</location>
        <topology evidence="1">Multi-pass membrane protein</topology>
    </subcellularLocation>
</comment>
<dbReference type="SUPFAM" id="SSF52833">
    <property type="entry name" value="Thioredoxin-like"/>
    <property type="match status" value="1"/>
</dbReference>
<dbReference type="Proteomes" id="UP000053029">
    <property type="component" value="Unassembled WGS sequence"/>
</dbReference>
<feature type="transmembrane region" description="Helical" evidence="8">
    <location>
        <begin position="109"/>
        <end position="129"/>
    </location>
</feature>
<dbReference type="Pfam" id="PF08534">
    <property type="entry name" value="Redoxin"/>
    <property type="match status" value="1"/>
</dbReference>
<feature type="compositionally biased region" description="Basic and acidic residues" evidence="7">
    <location>
        <begin position="29"/>
        <end position="41"/>
    </location>
</feature>
<feature type="transmembrane region" description="Helical" evidence="8">
    <location>
        <begin position="225"/>
        <end position="245"/>
    </location>
</feature>
<organism evidence="10 11">
    <name type="scientific">Fonsecaea pedrosoi CBS 271.37</name>
    <dbReference type="NCBI Taxonomy" id="1442368"/>
    <lineage>
        <taxon>Eukaryota</taxon>
        <taxon>Fungi</taxon>
        <taxon>Dikarya</taxon>
        <taxon>Ascomycota</taxon>
        <taxon>Pezizomycotina</taxon>
        <taxon>Eurotiomycetes</taxon>
        <taxon>Chaetothyriomycetidae</taxon>
        <taxon>Chaetothyriales</taxon>
        <taxon>Herpotrichiellaceae</taxon>
        <taxon>Fonsecaea</taxon>
    </lineage>
</organism>
<keyword evidence="6 8" id="KW-0472">Membrane</keyword>
<dbReference type="CDD" id="cd17323">
    <property type="entry name" value="MFS_Tpo1_MDR_like"/>
    <property type="match status" value="1"/>
</dbReference>
<evidence type="ECO:0000256" key="1">
    <source>
        <dbReference type="ARBA" id="ARBA00004141"/>
    </source>
</evidence>
<evidence type="ECO:0000259" key="9">
    <source>
        <dbReference type="PROSITE" id="PS50850"/>
    </source>
</evidence>
<feature type="transmembrane region" description="Helical" evidence="8">
    <location>
        <begin position="370"/>
        <end position="391"/>
    </location>
</feature>
<dbReference type="GO" id="GO:0016020">
    <property type="term" value="C:membrane"/>
    <property type="evidence" value="ECO:0007669"/>
    <property type="project" value="UniProtKB-SubCell"/>
</dbReference>
<dbReference type="OrthoDB" id="5296287at2759"/>
<evidence type="ECO:0000256" key="5">
    <source>
        <dbReference type="ARBA" id="ARBA00022989"/>
    </source>
</evidence>
<dbReference type="SUPFAM" id="SSF103473">
    <property type="entry name" value="MFS general substrate transporter"/>
    <property type="match status" value="1"/>
</dbReference>
<feature type="region of interest" description="Disordered" evidence="7">
    <location>
        <begin position="1"/>
        <end position="56"/>
    </location>
</feature>
<feature type="transmembrane region" description="Helical" evidence="8">
    <location>
        <begin position="286"/>
        <end position="311"/>
    </location>
</feature>
<gene>
    <name evidence="10" type="ORF">Z517_12417</name>
</gene>
<feature type="transmembrane region" description="Helical" evidence="8">
    <location>
        <begin position="331"/>
        <end position="349"/>
    </location>
</feature>
<evidence type="ECO:0000256" key="3">
    <source>
        <dbReference type="ARBA" id="ARBA00010505"/>
    </source>
</evidence>
<feature type="compositionally biased region" description="Polar residues" evidence="7">
    <location>
        <begin position="1"/>
        <end position="26"/>
    </location>
</feature>
<dbReference type="InterPro" id="IPR011701">
    <property type="entry name" value="MFS"/>
</dbReference>
<feature type="transmembrane region" description="Helical" evidence="8">
    <location>
        <begin position="196"/>
        <end position="219"/>
    </location>
</feature>
<dbReference type="InterPro" id="IPR036249">
    <property type="entry name" value="Thioredoxin-like_sf"/>
</dbReference>
<feature type="transmembrane region" description="Helical" evidence="8">
    <location>
        <begin position="68"/>
        <end position="89"/>
    </location>
</feature>
<dbReference type="EMBL" id="KN846977">
    <property type="protein sequence ID" value="KIW74477.1"/>
    <property type="molecule type" value="Genomic_DNA"/>
</dbReference>
<comment type="similarity">
    <text evidence="3">Belongs to the peroxiredoxin family. Prx5 subfamily.</text>
</comment>
<keyword evidence="4 8" id="KW-0812">Transmembrane</keyword>